<evidence type="ECO:0000313" key="2">
    <source>
        <dbReference type="EMBL" id="AIR11753.1"/>
    </source>
</evidence>
<evidence type="ECO:0000313" key="3">
    <source>
        <dbReference type="Proteomes" id="UP000029488"/>
    </source>
</evidence>
<protein>
    <submittedName>
        <fullName evidence="2">Putative extracellular protein</fullName>
    </submittedName>
</protein>
<feature type="domain" description="Fibronectin type-III" evidence="1">
    <location>
        <begin position="140"/>
        <end position="210"/>
    </location>
</feature>
<dbReference type="Gene3D" id="2.60.40.10">
    <property type="entry name" value="Immunoglobulins"/>
    <property type="match status" value="1"/>
</dbReference>
<dbReference type="InterPro" id="IPR036116">
    <property type="entry name" value="FN3_sf"/>
</dbReference>
<dbReference type="SMART" id="SM00060">
    <property type="entry name" value="FN3"/>
    <property type="match status" value="1"/>
</dbReference>
<keyword evidence="2" id="KW-0614">Plasmid</keyword>
<dbReference type="InterPro" id="IPR013783">
    <property type="entry name" value="Ig-like_fold"/>
</dbReference>
<dbReference type="InterPro" id="IPR003961">
    <property type="entry name" value="FN3_dom"/>
</dbReference>
<name>A0A089QIY1_9LACO</name>
<sequence>MATYAMKDAANFTVIDKATGRIFFYADYANATNAEYKADRVYAKKKNNNAVAFDSGRQGTLTIESEIFDNKLLAMVMGSDIEEGEGDIFKKERLQSSVSKQLKLSFVPKEGTLSVFQLDNDGISHKVEVLEKVASGDQALAMPQEVAVTAKDKTTTITWNKVDGAATYILYRDGSKVADVATNSYNDTDLAPETKYKYTVRATSPEKGQSALSAEVEVTTTALGTELAGATVKATEEAKQAAQKAATATTETALTYELKEGGLVQLSDAAPINADFVAYYETKVQGASKLTVSADKFPKSFEIYADAQIRQVETGEDHFAQVHYMNARPQSDFTFNQSSKEPTSLSIKVDLFPDENNSIAEYTFVD</sequence>
<reference evidence="2 3" key="1">
    <citation type="journal article" date="2014" name="BMC Genomics">
        <title>Unusual genome complexity in Lactobacillus salivarius JCM1046.</title>
        <authorList>
            <person name="Raftis E.J."/>
            <person name="Forde B.M."/>
            <person name="Claesson M.J."/>
            <person name="O'Toole P.W."/>
        </authorList>
    </citation>
    <scope>NUCLEOTIDE SEQUENCE [LARGE SCALE GENOMIC DNA]</scope>
    <source>
        <strain evidence="2 3">JCM1046</strain>
        <plasmid evidence="2 3">pMP1046B</plasmid>
    </source>
</reference>
<dbReference type="EMBL" id="CP007648">
    <property type="protein sequence ID" value="AIR11753.1"/>
    <property type="molecule type" value="Genomic_DNA"/>
</dbReference>
<evidence type="ECO:0000259" key="1">
    <source>
        <dbReference type="SMART" id="SM00060"/>
    </source>
</evidence>
<gene>
    <name evidence="2" type="ORF">LSJ_3137c</name>
</gene>
<dbReference type="SUPFAM" id="SSF49265">
    <property type="entry name" value="Fibronectin type III"/>
    <property type="match status" value="1"/>
</dbReference>
<accession>A0A089QIY1</accession>
<geneLocation type="plasmid" evidence="2 3">
    <name>pMP1046B</name>
</geneLocation>
<dbReference type="RefSeq" id="WP_044005881.1">
    <property type="nucleotide sequence ID" value="NZ_CP007648.1"/>
</dbReference>
<proteinExistence type="predicted"/>
<dbReference type="AlphaFoldDB" id="A0A089QIY1"/>
<dbReference type="CDD" id="cd00063">
    <property type="entry name" value="FN3"/>
    <property type="match status" value="1"/>
</dbReference>
<dbReference type="KEGG" id="lsj:LSJ_3137c"/>
<organism evidence="2 3">
    <name type="scientific">Ligilactobacillus salivarius</name>
    <dbReference type="NCBI Taxonomy" id="1624"/>
    <lineage>
        <taxon>Bacteria</taxon>
        <taxon>Bacillati</taxon>
        <taxon>Bacillota</taxon>
        <taxon>Bacilli</taxon>
        <taxon>Lactobacillales</taxon>
        <taxon>Lactobacillaceae</taxon>
        <taxon>Ligilactobacillus</taxon>
    </lineage>
</organism>
<dbReference type="Proteomes" id="UP000029488">
    <property type="component" value="Plasmid pMP1046B"/>
</dbReference>